<dbReference type="eggNOG" id="COG0687">
    <property type="taxonomic scope" value="Bacteria"/>
</dbReference>
<protein>
    <submittedName>
        <fullName evidence="3">ABC transporter substrate-binding protein</fullName>
    </submittedName>
    <submittedName>
        <fullName evidence="4">Extracellular solute-binding protein</fullName>
    </submittedName>
</protein>
<proteinExistence type="predicted"/>
<evidence type="ECO:0000313" key="3">
    <source>
        <dbReference type="EMBL" id="APT57984.1"/>
    </source>
</evidence>
<name>A0A1L7AGS2_9PROT</name>
<dbReference type="SUPFAM" id="SSF53850">
    <property type="entry name" value="Periplasmic binding protein-like II"/>
    <property type="match status" value="1"/>
</dbReference>
<keyword evidence="6" id="KW-1185">Reference proteome</keyword>
<dbReference type="RefSeq" id="WP_075798789.1">
    <property type="nucleotide sequence ID" value="NZ_CP015583.1"/>
</dbReference>
<dbReference type="Proteomes" id="UP001258945">
    <property type="component" value="Unassembled WGS sequence"/>
</dbReference>
<evidence type="ECO:0000313" key="6">
    <source>
        <dbReference type="Proteomes" id="UP001258945"/>
    </source>
</evidence>
<dbReference type="EMBL" id="JAVVDO010000027">
    <property type="protein sequence ID" value="MDT8332434.1"/>
    <property type="molecule type" value="Genomic_DNA"/>
</dbReference>
<dbReference type="EMBL" id="CP015583">
    <property type="protein sequence ID" value="APT57984.1"/>
    <property type="molecule type" value="Genomic_DNA"/>
</dbReference>
<reference evidence="3 5" key="1">
    <citation type="submission" date="2016-05" db="EMBL/GenBank/DDBJ databases">
        <title>Complete Genome and Methylome Analysis of Psychrotrophic Bacterial Isolates from Antarctic Lake Untersee.</title>
        <authorList>
            <person name="Fomenkov A."/>
            <person name="Akimov V.N."/>
            <person name="Vasilyeva L.V."/>
            <person name="Andersen D."/>
            <person name="Vincze T."/>
            <person name="Roberts R.J."/>
        </authorList>
    </citation>
    <scope>NUCLEOTIDE SEQUENCE [LARGE SCALE GENOMIC DNA]</scope>
    <source>
        <strain evidence="3 5">U14-5</strain>
    </source>
</reference>
<dbReference type="GO" id="GO:0030975">
    <property type="term" value="F:thiamine binding"/>
    <property type="evidence" value="ECO:0007669"/>
    <property type="project" value="TreeGrafter"/>
</dbReference>
<dbReference type="Proteomes" id="UP000185494">
    <property type="component" value="Chromosome 1"/>
</dbReference>
<sequence length="360" mass="38371">MRLPGSSSRLTLALCLSALAVSPAARAQGTAKPGGEMVLLAYSGVFKDNYSQVVIQPFSQASGVAVQYTDPGLGGSAQMLGTLRAQKADPQVDVVIMDASTAAAACAEGLVEPLTPEALPVLNELDEQARKAGNGCGPAVTYDHLTLIYDAGKVKPAPTRWMDLARPEAKGKSSLSAPPDIQGMALTAILAQSASGDWKNIGAAIPLLKQIVPNVQTFQPSPDAYSMVLSGQIEYGTGWNARSQLYHDQSNGRLGAVIPEEGTAFQINTINIVKGAKHREQAMAFVSHALSAAPQAAFTDRMFYGPTNAQAQKDAKAIGRTALAPEYRSRIVPVDWLEAVKLRDNWNQRWRREVMTAATR</sequence>
<feature type="signal peptide" evidence="2">
    <location>
        <begin position="1"/>
        <end position="27"/>
    </location>
</feature>
<dbReference type="InterPro" id="IPR006059">
    <property type="entry name" value="SBP"/>
</dbReference>
<gene>
    <name evidence="3" type="ORF">RGI145_13515</name>
    <name evidence="4" type="ORF">RQ831_15335</name>
</gene>
<dbReference type="PANTHER" id="PTHR30006">
    <property type="entry name" value="THIAMINE-BINDING PERIPLASMIC PROTEIN-RELATED"/>
    <property type="match status" value="1"/>
</dbReference>
<dbReference type="STRING" id="257708.RGI145_13515"/>
<dbReference type="GO" id="GO:0030976">
    <property type="term" value="F:thiamine pyrophosphate binding"/>
    <property type="evidence" value="ECO:0007669"/>
    <property type="project" value="TreeGrafter"/>
</dbReference>
<organism evidence="3 5">
    <name type="scientific">Roseomonas gilardii</name>
    <dbReference type="NCBI Taxonomy" id="257708"/>
    <lineage>
        <taxon>Bacteria</taxon>
        <taxon>Pseudomonadati</taxon>
        <taxon>Pseudomonadota</taxon>
        <taxon>Alphaproteobacteria</taxon>
        <taxon>Acetobacterales</taxon>
        <taxon>Roseomonadaceae</taxon>
        <taxon>Roseomonas</taxon>
    </lineage>
</organism>
<reference evidence="4 6" key="2">
    <citation type="journal article" date="2019" name="Microb. Pathog.">
        <title>Comparison of VITEK 2, MALDI-TOF MS, 16S rRNA gene sequencing, and whole-genome sequencing for identification of Roseomonas mucosa.</title>
        <authorList>
            <person name="Rudolph W.W."/>
            <person name="Gunzer F."/>
            <person name="Trauth M."/>
            <person name="Bunk B."/>
            <person name="Bigge R."/>
            <person name="Schrottner P."/>
        </authorList>
    </citation>
    <scope>NUCLEOTIDE SEQUENCE [LARGE SCALE GENOMIC DNA]</scope>
    <source>
        <strain evidence="4 6">DSM 103800</strain>
    </source>
</reference>
<evidence type="ECO:0000313" key="5">
    <source>
        <dbReference type="Proteomes" id="UP000185494"/>
    </source>
</evidence>
<dbReference type="AlphaFoldDB" id="A0A1L7AGS2"/>
<dbReference type="GO" id="GO:0030288">
    <property type="term" value="C:outer membrane-bounded periplasmic space"/>
    <property type="evidence" value="ECO:0007669"/>
    <property type="project" value="TreeGrafter"/>
</dbReference>
<feature type="chain" id="PRO_5012431002" evidence="2">
    <location>
        <begin position="28"/>
        <end position="360"/>
    </location>
</feature>
<accession>A0A1L7AGS2</accession>
<dbReference type="Pfam" id="PF13416">
    <property type="entry name" value="SBP_bac_8"/>
    <property type="match status" value="1"/>
</dbReference>
<reference evidence="4" key="3">
    <citation type="submission" date="2023-09" db="EMBL/GenBank/DDBJ databases">
        <authorList>
            <person name="Schober I."/>
            <person name="Bunk B."/>
        </authorList>
    </citation>
    <scope>NUCLEOTIDE SEQUENCE</scope>
    <source>
        <strain evidence="4">DSM 103800</strain>
    </source>
</reference>
<dbReference type="GO" id="GO:0015888">
    <property type="term" value="P:thiamine transport"/>
    <property type="evidence" value="ECO:0007669"/>
    <property type="project" value="TreeGrafter"/>
</dbReference>
<dbReference type="KEGG" id="rgi:RGI145_13515"/>
<evidence type="ECO:0000256" key="2">
    <source>
        <dbReference type="SAM" id="SignalP"/>
    </source>
</evidence>
<keyword evidence="1 2" id="KW-0732">Signal</keyword>
<evidence type="ECO:0000313" key="4">
    <source>
        <dbReference type="EMBL" id="MDT8332434.1"/>
    </source>
</evidence>
<dbReference type="PANTHER" id="PTHR30006:SF2">
    <property type="entry name" value="ABC TRANSPORTER SUBSTRATE-BINDING PROTEIN"/>
    <property type="match status" value="1"/>
</dbReference>
<dbReference type="Gene3D" id="3.40.190.10">
    <property type="entry name" value="Periplasmic binding protein-like II"/>
    <property type="match status" value="2"/>
</dbReference>
<evidence type="ECO:0000256" key="1">
    <source>
        <dbReference type="ARBA" id="ARBA00022729"/>
    </source>
</evidence>